<evidence type="ECO:0000313" key="2">
    <source>
        <dbReference type="Proteomes" id="UP001064632"/>
    </source>
</evidence>
<dbReference type="InterPro" id="IPR025633">
    <property type="entry name" value="DUF4291"/>
</dbReference>
<dbReference type="Proteomes" id="UP001064632">
    <property type="component" value="Chromosome"/>
</dbReference>
<protein>
    <submittedName>
        <fullName evidence="1">DUF4291 domain-containing protein</fullName>
    </submittedName>
</protein>
<evidence type="ECO:0000313" key="1">
    <source>
        <dbReference type="EMBL" id="UXI66894.1"/>
    </source>
</evidence>
<organism evidence="1 2">
    <name type="scientific">Tahibacter amnicola</name>
    <dbReference type="NCBI Taxonomy" id="2976241"/>
    <lineage>
        <taxon>Bacteria</taxon>
        <taxon>Pseudomonadati</taxon>
        <taxon>Pseudomonadota</taxon>
        <taxon>Gammaproteobacteria</taxon>
        <taxon>Lysobacterales</taxon>
        <taxon>Rhodanobacteraceae</taxon>
        <taxon>Tahibacter</taxon>
    </lineage>
</organism>
<dbReference type="EMBL" id="CP104694">
    <property type="protein sequence ID" value="UXI66894.1"/>
    <property type="molecule type" value="Genomic_DNA"/>
</dbReference>
<proteinExistence type="predicted"/>
<accession>A0ABY6BB22</accession>
<keyword evidence="2" id="KW-1185">Reference proteome</keyword>
<dbReference type="PANTHER" id="PTHR38567:SF1">
    <property type="entry name" value="DUF4291 DOMAIN-CONTAINING PROTEIN"/>
    <property type="match status" value="1"/>
</dbReference>
<name>A0ABY6BB22_9GAMM</name>
<dbReference type="PANTHER" id="PTHR38567">
    <property type="entry name" value="DUF4291 DOMAIN-CONTAINING PROTEIN"/>
    <property type="match status" value="1"/>
</dbReference>
<dbReference type="Pfam" id="PF14124">
    <property type="entry name" value="DUF4291"/>
    <property type="match status" value="1"/>
</dbReference>
<dbReference type="RefSeq" id="WP_261693874.1">
    <property type="nucleotide sequence ID" value="NZ_CP104694.1"/>
</dbReference>
<reference evidence="1" key="1">
    <citation type="submission" date="2022-09" db="EMBL/GenBank/DDBJ databases">
        <title>Tahibacter sp. nov., isolated from a fresh water.</title>
        <authorList>
            <person name="Baek J.H."/>
            <person name="Lee J.K."/>
            <person name="Kim J.M."/>
            <person name="Jeon C.O."/>
        </authorList>
    </citation>
    <scope>NUCLEOTIDE SEQUENCE</scope>
    <source>
        <strain evidence="1">W38</strain>
    </source>
</reference>
<sequence>MQKQIRAIYDADCIRVYQAYSPKIALPALKAGRFVLPFKMARMTWIKPSFNWMMYRCGFGAKAGQETVLGIDITREGFEWALANAALASHTAASTASREQWRAALASRPVRVQWDPERDWKLDVVSDVRAIQIGLSGEAVERYVNEWIRRIEDVTPIARCIGAAVTARQPKPESPADLERPYPAQAFAWLCE</sequence>
<gene>
    <name evidence="1" type="ORF">N4264_19355</name>
</gene>